<dbReference type="SMART" id="SM00198">
    <property type="entry name" value="SCP"/>
    <property type="match status" value="1"/>
</dbReference>
<evidence type="ECO:0000259" key="3">
    <source>
        <dbReference type="SMART" id="SM00198"/>
    </source>
</evidence>
<evidence type="ECO:0000256" key="1">
    <source>
        <dbReference type="ARBA" id="ARBA00023265"/>
    </source>
</evidence>
<evidence type="ECO:0000313" key="6">
    <source>
        <dbReference type="Proteomes" id="UP001642360"/>
    </source>
</evidence>
<dbReference type="InterPro" id="IPR035940">
    <property type="entry name" value="CAP_sf"/>
</dbReference>
<proteinExistence type="predicted"/>
<feature type="chain" id="PRO_5044720992" description="SCP domain-containing protein" evidence="2">
    <location>
        <begin position="19"/>
        <end position="228"/>
    </location>
</feature>
<protein>
    <recommendedName>
        <fullName evidence="3">SCP domain-containing protein</fullName>
    </recommendedName>
</protein>
<evidence type="ECO:0000256" key="2">
    <source>
        <dbReference type="SAM" id="SignalP"/>
    </source>
</evidence>
<name>A0ABC8TAE1_9AQUA</name>
<reference evidence="4 6" key="1">
    <citation type="submission" date="2024-02" db="EMBL/GenBank/DDBJ databases">
        <authorList>
            <person name="Vignale AGUSTIN F."/>
            <person name="Sosa J E."/>
            <person name="Modenutti C."/>
        </authorList>
    </citation>
    <scope>NUCLEOTIDE SEQUENCE [LARGE SCALE GENOMIC DNA]</scope>
</reference>
<evidence type="ECO:0000313" key="5">
    <source>
        <dbReference type="EMBL" id="CAK9167312.1"/>
    </source>
</evidence>
<keyword evidence="6" id="KW-1185">Reference proteome</keyword>
<comment type="caution">
    <text evidence="4">The sequence shown here is derived from an EMBL/GenBank/DDBJ whole genome shotgun (WGS) entry which is preliminary data.</text>
</comment>
<accession>A0ABC8TAE1</accession>
<feature type="domain" description="SCP" evidence="3">
    <location>
        <begin position="58"/>
        <end position="197"/>
    </location>
</feature>
<dbReference type="Gene3D" id="3.40.33.10">
    <property type="entry name" value="CAP"/>
    <property type="match status" value="1"/>
</dbReference>
<dbReference type="InterPro" id="IPR014044">
    <property type="entry name" value="CAP_dom"/>
</dbReference>
<sequence length="228" mass="26257">MSKATILVALFIFAFLHALNVSALTAPRRHPNVPRRRGRFRHQLHHPYYKPPQQTITGEDLEYLKAHNDLRMSMHVPPLEWNTTLAAYAQNWAMQRQNDCQYRHHSQGPYGENTFWEQYEEHSPTDVVSSWFQEQVFFDHVRNVCRCPIETDDCQCSHYLAVTWGTTRQVGCYGVTCNYERGRLVVCSYFPAGNYKNRNPLTTASNMSPDIPSDAIPTLGLNIGPLGK</sequence>
<keyword evidence="2" id="KW-0732">Signal</keyword>
<dbReference type="Proteomes" id="UP001642360">
    <property type="component" value="Unassembled WGS sequence"/>
</dbReference>
<dbReference type="PANTHER" id="PTHR10334">
    <property type="entry name" value="CYSTEINE-RICH SECRETORY PROTEIN-RELATED"/>
    <property type="match status" value="1"/>
</dbReference>
<dbReference type="InterPro" id="IPR001283">
    <property type="entry name" value="CRISP-related"/>
</dbReference>
<dbReference type="PROSITE" id="PS01010">
    <property type="entry name" value="CRISP_2"/>
    <property type="match status" value="1"/>
</dbReference>
<keyword evidence="1" id="KW-0568">Pathogenesis-related protein</keyword>
<dbReference type="EMBL" id="CAUOFW020004608">
    <property type="protein sequence ID" value="CAK9166387.1"/>
    <property type="molecule type" value="Genomic_DNA"/>
</dbReference>
<dbReference type="FunFam" id="3.40.33.10:FF:000004">
    <property type="entry name" value="CAP, cysteine-rich secretory protein, antigen 5"/>
    <property type="match status" value="1"/>
</dbReference>
<keyword evidence="1" id="KW-0611">Plant defense</keyword>
<dbReference type="InterPro" id="IPR018244">
    <property type="entry name" value="Allrgn_V5/Tpx1_CS"/>
</dbReference>
<evidence type="ECO:0000313" key="4">
    <source>
        <dbReference type="EMBL" id="CAK9166387.1"/>
    </source>
</evidence>
<feature type="signal peptide" evidence="2">
    <location>
        <begin position="1"/>
        <end position="18"/>
    </location>
</feature>
<dbReference type="PRINTS" id="PR00837">
    <property type="entry name" value="V5TPXLIKE"/>
</dbReference>
<dbReference type="SUPFAM" id="SSF55797">
    <property type="entry name" value="PR-1-like"/>
    <property type="match status" value="1"/>
</dbReference>
<dbReference type="EMBL" id="CAUOFW020004802">
    <property type="protein sequence ID" value="CAK9167312.1"/>
    <property type="molecule type" value="Genomic_DNA"/>
</dbReference>
<dbReference type="Pfam" id="PF00188">
    <property type="entry name" value="CAP"/>
    <property type="match status" value="1"/>
</dbReference>
<gene>
    <name evidence="4" type="ORF">ILEXP_LOCUS35604</name>
    <name evidence="5" type="ORF">ILEXP_LOCUS36575</name>
</gene>
<organism evidence="4 6">
    <name type="scientific">Ilex paraguariensis</name>
    <name type="common">yerba mate</name>
    <dbReference type="NCBI Taxonomy" id="185542"/>
    <lineage>
        <taxon>Eukaryota</taxon>
        <taxon>Viridiplantae</taxon>
        <taxon>Streptophyta</taxon>
        <taxon>Embryophyta</taxon>
        <taxon>Tracheophyta</taxon>
        <taxon>Spermatophyta</taxon>
        <taxon>Magnoliopsida</taxon>
        <taxon>eudicotyledons</taxon>
        <taxon>Gunneridae</taxon>
        <taxon>Pentapetalae</taxon>
        <taxon>asterids</taxon>
        <taxon>campanulids</taxon>
        <taxon>Aquifoliales</taxon>
        <taxon>Aquifoliaceae</taxon>
        <taxon>Ilex</taxon>
    </lineage>
</organism>
<dbReference type="AlphaFoldDB" id="A0ABC8TAE1"/>